<evidence type="ECO:0000313" key="4">
    <source>
        <dbReference type="Proteomes" id="UP000677228"/>
    </source>
</evidence>
<dbReference type="AlphaFoldDB" id="A0A8S2FQ13"/>
<dbReference type="Proteomes" id="UP000682733">
    <property type="component" value="Unassembled WGS sequence"/>
</dbReference>
<feature type="compositionally biased region" description="Basic and acidic residues" evidence="1">
    <location>
        <begin position="1"/>
        <end position="20"/>
    </location>
</feature>
<feature type="compositionally biased region" description="Basic and acidic residues" evidence="1">
    <location>
        <begin position="102"/>
        <end position="116"/>
    </location>
</feature>
<accession>A0A8S2FQ13</accession>
<feature type="region of interest" description="Disordered" evidence="1">
    <location>
        <begin position="1"/>
        <end position="116"/>
    </location>
</feature>
<feature type="compositionally biased region" description="Basic and acidic residues" evidence="1">
    <location>
        <begin position="40"/>
        <end position="56"/>
    </location>
</feature>
<dbReference type="EMBL" id="CAJNOK010037723">
    <property type="protein sequence ID" value="CAF1532685.1"/>
    <property type="molecule type" value="Genomic_DNA"/>
</dbReference>
<dbReference type="EMBL" id="CAJOBA010059987">
    <property type="protein sequence ID" value="CAF4320033.1"/>
    <property type="molecule type" value="Genomic_DNA"/>
</dbReference>
<reference evidence="2" key="1">
    <citation type="submission" date="2021-02" db="EMBL/GenBank/DDBJ databases">
        <authorList>
            <person name="Nowell W R."/>
        </authorList>
    </citation>
    <scope>NUCLEOTIDE SEQUENCE</scope>
</reference>
<name>A0A8S2FQ13_9BILA</name>
<comment type="caution">
    <text evidence="2">The sequence shown here is derived from an EMBL/GenBank/DDBJ whole genome shotgun (WGS) entry which is preliminary data.</text>
</comment>
<evidence type="ECO:0000313" key="3">
    <source>
        <dbReference type="EMBL" id="CAF4320033.1"/>
    </source>
</evidence>
<dbReference type="Proteomes" id="UP000677228">
    <property type="component" value="Unassembled WGS sequence"/>
</dbReference>
<proteinExistence type="predicted"/>
<evidence type="ECO:0000313" key="2">
    <source>
        <dbReference type="EMBL" id="CAF1532685.1"/>
    </source>
</evidence>
<sequence length="116" mass="12749">MERGGRKLDEKTGRNSRNDDQSLDDVAPPEGVPYVPTRGPVRERGQGRVSDQEQQLRRSTPYEGDLDQPSMRLGIQKAKGEGGTMEEKATYESDGQGDPVSEDAKEDVSGSKQEPD</sequence>
<gene>
    <name evidence="2" type="ORF">OVA965_LOCUS38337</name>
    <name evidence="3" type="ORF">TMI583_LOCUS39520</name>
</gene>
<evidence type="ECO:0000256" key="1">
    <source>
        <dbReference type="SAM" id="MobiDB-lite"/>
    </source>
</evidence>
<protein>
    <submittedName>
        <fullName evidence="2">Uncharacterized protein</fullName>
    </submittedName>
</protein>
<organism evidence="2 4">
    <name type="scientific">Didymodactylos carnosus</name>
    <dbReference type="NCBI Taxonomy" id="1234261"/>
    <lineage>
        <taxon>Eukaryota</taxon>
        <taxon>Metazoa</taxon>
        <taxon>Spiralia</taxon>
        <taxon>Gnathifera</taxon>
        <taxon>Rotifera</taxon>
        <taxon>Eurotatoria</taxon>
        <taxon>Bdelloidea</taxon>
        <taxon>Philodinida</taxon>
        <taxon>Philodinidae</taxon>
        <taxon>Didymodactylos</taxon>
    </lineage>
</organism>